<keyword evidence="5" id="KW-0460">Magnesium</keyword>
<dbReference type="EMBL" id="CP045871">
    <property type="protein sequence ID" value="QGG79527.1"/>
    <property type="molecule type" value="Genomic_DNA"/>
</dbReference>
<dbReference type="CDD" id="cd16841">
    <property type="entry name" value="RraA_family"/>
    <property type="match status" value="1"/>
</dbReference>
<accession>A0A5Q2QC11</accession>
<dbReference type="InterPro" id="IPR036704">
    <property type="entry name" value="RraA/RraA-like_sf"/>
</dbReference>
<evidence type="ECO:0000256" key="2">
    <source>
        <dbReference type="ARBA" id="ARBA00016549"/>
    </source>
</evidence>
<protein>
    <recommendedName>
        <fullName evidence="2">Putative 4-hydroxy-4-methyl-2-oxoglutarate aldolase</fullName>
    </recommendedName>
    <alternativeName>
        <fullName evidence="3">Regulator of ribonuclease activity homolog</fullName>
    </alternativeName>
    <alternativeName>
        <fullName evidence="4">RraA-like protein</fullName>
    </alternativeName>
</protein>
<evidence type="ECO:0000256" key="3">
    <source>
        <dbReference type="ARBA" id="ARBA00029596"/>
    </source>
</evidence>
<dbReference type="RefSeq" id="WP_153713031.1">
    <property type="nucleotide sequence ID" value="NZ_CP045871.1"/>
</dbReference>
<organism evidence="6 7">
    <name type="scientific">Litorivicinus lipolyticus</name>
    <dbReference type="NCBI Taxonomy" id="418701"/>
    <lineage>
        <taxon>Bacteria</taxon>
        <taxon>Pseudomonadati</taxon>
        <taxon>Pseudomonadota</taxon>
        <taxon>Gammaproteobacteria</taxon>
        <taxon>Oceanospirillales</taxon>
        <taxon>Litorivicinaceae</taxon>
        <taxon>Litorivicinus</taxon>
    </lineage>
</organism>
<dbReference type="Pfam" id="PF03737">
    <property type="entry name" value="RraA-like"/>
    <property type="match status" value="1"/>
</dbReference>
<keyword evidence="5" id="KW-0479">Metal-binding</keyword>
<dbReference type="PANTHER" id="PTHR33254:SF4">
    <property type="entry name" value="4-HYDROXY-4-METHYL-2-OXOGLUTARATE ALDOLASE 3-RELATED"/>
    <property type="match status" value="1"/>
</dbReference>
<comment type="cofactor">
    <cofactor evidence="1">
        <name>a divalent metal cation</name>
        <dbReference type="ChEBI" id="CHEBI:60240"/>
    </cofactor>
</comment>
<dbReference type="GO" id="GO:0046872">
    <property type="term" value="F:metal ion binding"/>
    <property type="evidence" value="ECO:0007669"/>
    <property type="project" value="UniProtKB-KW"/>
</dbReference>
<evidence type="ECO:0000313" key="7">
    <source>
        <dbReference type="Proteomes" id="UP000388235"/>
    </source>
</evidence>
<feature type="binding site" evidence="5">
    <location>
        <begin position="103"/>
        <end position="106"/>
    </location>
    <ligand>
        <name>substrate</name>
    </ligand>
</feature>
<feature type="binding site" evidence="5">
    <location>
        <position position="126"/>
    </location>
    <ligand>
        <name>Mg(2+)</name>
        <dbReference type="ChEBI" id="CHEBI:18420"/>
    </ligand>
</feature>
<dbReference type="Gene3D" id="3.50.30.40">
    <property type="entry name" value="Ribonuclease E inhibitor RraA/RraA-like"/>
    <property type="match status" value="1"/>
</dbReference>
<dbReference type="AlphaFoldDB" id="A0A5Q2QC11"/>
<comment type="cofactor">
    <cofactor evidence="5">
        <name>Mg(2+)</name>
        <dbReference type="ChEBI" id="CHEBI:18420"/>
    </cofactor>
</comment>
<dbReference type="Proteomes" id="UP000388235">
    <property type="component" value="Chromosome"/>
</dbReference>
<sequence length="230" mass="23495">MLEEPPVLKLCRSIARPTARQIQAFEGVPTGFVCDALGGQGALDRSIRPLVARADAVHVVGPAVVADNGPADLLATLGGLHLIQPGDVLVAAVHGHQGCAAVGDLVCGMLKNRGARALVTDGVVRDYAGLMQVDLPLWCTGLSPNSPFAKGPGTAGFGAQIGGRQVNSGDLVVADADGVVTVPFARIDEIIAQLDAIREAEAEMDAKVADGLGNLPVVEDLLSSGGAVWD</sequence>
<dbReference type="SUPFAM" id="SSF89562">
    <property type="entry name" value="RraA-like"/>
    <property type="match status" value="1"/>
</dbReference>
<dbReference type="InterPro" id="IPR005493">
    <property type="entry name" value="RraA/RraA-like"/>
</dbReference>
<evidence type="ECO:0000256" key="4">
    <source>
        <dbReference type="ARBA" id="ARBA00030169"/>
    </source>
</evidence>
<proteinExistence type="predicted"/>
<name>A0A5Q2QC11_9GAMM</name>
<gene>
    <name evidence="6" type="ORF">GH975_02665</name>
</gene>
<evidence type="ECO:0000313" key="6">
    <source>
        <dbReference type="EMBL" id="QGG79527.1"/>
    </source>
</evidence>
<dbReference type="PANTHER" id="PTHR33254">
    <property type="entry name" value="4-HYDROXY-4-METHYL-2-OXOGLUTARATE ALDOLASE 3-RELATED"/>
    <property type="match status" value="1"/>
</dbReference>
<keyword evidence="7" id="KW-1185">Reference proteome</keyword>
<dbReference type="OrthoDB" id="8717144at2"/>
<dbReference type="KEGG" id="llp:GH975_02665"/>
<evidence type="ECO:0000256" key="1">
    <source>
        <dbReference type="ARBA" id="ARBA00001968"/>
    </source>
</evidence>
<feature type="binding site" evidence="5">
    <location>
        <position position="125"/>
    </location>
    <ligand>
        <name>substrate</name>
    </ligand>
</feature>
<evidence type="ECO:0000256" key="5">
    <source>
        <dbReference type="PIRSR" id="PIRSR605493-1"/>
    </source>
</evidence>
<reference evidence="6 7" key="1">
    <citation type="submission" date="2019-11" db="EMBL/GenBank/DDBJ databases">
        <authorList>
            <person name="Khan S.A."/>
            <person name="Jeon C.O."/>
            <person name="Chun B.H."/>
        </authorList>
    </citation>
    <scope>NUCLEOTIDE SEQUENCE [LARGE SCALE GENOMIC DNA]</scope>
    <source>
        <strain evidence="6 7">IMCC 1097</strain>
    </source>
</reference>